<evidence type="ECO:0000313" key="1">
    <source>
        <dbReference type="EMBL" id="ELT88869.1"/>
    </source>
</evidence>
<dbReference type="EnsemblMetazoa" id="CapteT199224">
    <property type="protein sequence ID" value="CapteP199224"/>
    <property type="gene ID" value="CapteG199224"/>
</dbReference>
<protein>
    <recommendedName>
        <fullName evidence="4">FLYWCH-type domain-containing protein</fullName>
    </recommendedName>
</protein>
<reference evidence="1 3" key="2">
    <citation type="journal article" date="2013" name="Nature">
        <title>Insights into bilaterian evolution from three spiralian genomes.</title>
        <authorList>
            <person name="Simakov O."/>
            <person name="Marletaz F."/>
            <person name="Cho S.J."/>
            <person name="Edsinger-Gonzales E."/>
            <person name="Havlak P."/>
            <person name="Hellsten U."/>
            <person name="Kuo D.H."/>
            <person name="Larsson T."/>
            <person name="Lv J."/>
            <person name="Arendt D."/>
            <person name="Savage R."/>
            <person name="Osoegawa K."/>
            <person name="de Jong P."/>
            <person name="Grimwood J."/>
            <person name="Chapman J.A."/>
            <person name="Shapiro H."/>
            <person name="Aerts A."/>
            <person name="Otillar R.P."/>
            <person name="Terry A.Y."/>
            <person name="Boore J.L."/>
            <person name="Grigoriev I.V."/>
            <person name="Lindberg D.R."/>
            <person name="Seaver E.C."/>
            <person name="Weisblat D.A."/>
            <person name="Putnam N.H."/>
            <person name="Rokhsar D.S."/>
        </authorList>
    </citation>
    <scope>NUCLEOTIDE SEQUENCE</scope>
    <source>
        <strain evidence="1 3">I ESC-2004</strain>
    </source>
</reference>
<dbReference type="EMBL" id="AMQN01015142">
    <property type="status" value="NOT_ANNOTATED_CDS"/>
    <property type="molecule type" value="Genomic_DNA"/>
</dbReference>
<evidence type="ECO:0008006" key="4">
    <source>
        <dbReference type="Google" id="ProtNLM"/>
    </source>
</evidence>
<dbReference type="EMBL" id="KB311652">
    <property type="protein sequence ID" value="ELT88869.1"/>
    <property type="molecule type" value="Genomic_DNA"/>
</dbReference>
<keyword evidence="3" id="KW-1185">Reference proteome</keyword>
<dbReference type="Gene3D" id="2.20.25.240">
    <property type="match status" value="1"/>
</dbReference>
<dbReference type="Proteomes" id="UP000014760">
    <property type="component" value="Unassembled WGS sequence"/>
</dbReference>
<name>R7T5Y2_CAPTE</name>
<gene>
    <name evidence="1" type="ORF">CAPTEDRAFT_199224</name>
</gene>
<dbReference type="HOGENOM" id="CLU_1950843_0_0_1"/>
<accession>R7T5Y2</accession>
<reference evidence="2" key="3">
    <citation type="submission" date="2015-06" db="UniProtKB">
        <authorList>
            <consortium name="EnsemblMetazoa"/>
        </authorList>
    </citation>
    <scope>IDENTIFICATION</scope>
</reference>
<evidence type="ECO:0000313" key="3">
    <source>
        <dbReference type="Proteomes" id="UP000014760"/>
    </source>
</evidence>
<sequence>MARSLGPGFLTIDTVLGLLNYSIGQHCRVTEELCTLKLLPEPSHRDDSLPTHEGADSLFFEKVEMGTKRNRTKLVDSLGFTYNVKREGKSVVNWQCTVRNKSVNCPATVREENGSFKTCCGHIHPAARL</sequence>
<dbReference type="AlphaFoldDB" id="R7T5Y2"/>
<proteinExistence type="predicted"/>
<organism evidence="1">
    <name type="scientific">Capitella teleta</name>
    <name type="common">Polychaete worm</name>
    <dbReference type="NCBI Taxonomy" id="283909"/>
    <lineage>
        <taxon>Eukaryota</taxon>
        <taxon>Metazoa</taxon>
        <taxon>Spiralia</taxon>
        <taxon>Lophotrochozoa</taxon>
        <taxon>Annelida</taxon>
        <taxon>Polychaeta</taxon>
        <taxon>Sedentaria</taxon>
        <taxon>Scolecida</taxon>
        <taxon>Capitellidae</taxon>
        <taxon>Capitella</taxon>
    </lineage>
</organism>
<dbReference type="OrthoDB" id="6287690at2759"/>
<reference evidence="3" key="1">
    <citation type="submission" date="2012-12" db="EMBL/GenBank/DDBJ databases">
        <authorList>
            <person name="Hellsten U."/>
            <person name="Grimwood J."/>
            <person name="Chapman J.A."/>
            <person name="Shapiro H."/>
            <person name="Aerts A."/>
            <person name="Otillar R.P."/>
            <person name="Terry A.Y."/>
            <person name="Boore J.L."/>
            <person name="Simakov O."/>
            <person name="Marletaz F."/>
            <person name="Cho S.-J."/>
            <person name="Edsinger-Gonzales E."/>
            <person name="Havlak P."/>
            <person name="Kuo D.-H."/>
            <person name="Larsson T."/>
            <person name="Lv J."/>
            <person name="Arendt D."/>
            <person name="Savage R."/>
            <person name="Osoegawa K."/>
            <person name="de Jong P."/>
            <person name="Lindberg D.R."/>
            <person name="Seaver E.C."/>
            <person name="Weisblat D.A."/>
            <person name="Putnam N.H."/>
            <person name="Grigoriev I.V."/>
            <person name="Rokhsar D.S."/>
        </authorList>
    </citation>
    <scope>NUCLEOTIDE SEQUENCE</scope>
    <source>
        <strain evidence="3">I ESC-2004</strain>
    </source>
</reference>
<evidence type="ECO:0000313" key="2">
    <source>
        <dbReference type="EnsemblMetazoa" id="CapteP199224"/>
    </source>
</evidence>